<dbReference type="RefSeq" id="WP_002507681.1">
    <property type="nucleotide sequence ID" value="NZ_CP065710.1"/>
</dbReference>
<evidence type="ECO:0000313" key="7">
    <source>
        <dbReference type="EMBL" id="MDG0844886.1"/>
    </source>
</evidence>
<dbReference type="HAMAP" id="MF_01661">
    <property type="entry name" value="D_rib_pyranase"/>
    <property type="match status" value="1"/>
</dbReference>
<sequence length="129" mass="14354">MYKTGILNSEISKLLSDLGHTDQIIIADCGLPVPEGVKKIDLALEFGKPSFIEVFNLIKKHMEIEQMTLAEEMITQNTTLYQTLSAENIEIKTTSHEQFKVQSKTVKAIIRTGEAKPFANVVLTSGVLF</sequence>
<comment type="subunit">
    <text evidence="6">Homodecamer.</text>
</comment>
<evidence type="ECO:0000256" key="6">
    <source>
        <dbReference type="HAMAP-Rule" id="MF_01661"/>
    </source>
</evidence>
<dbReference type="InterPro" id="IPR007721">
    <property type="entry name" value="RbsD_FucU"/>
</dbReference>
<dbReference type="GO" id="GO:0016872">
    <property type="term" value="F:intramolecular lyase activity"/>
    <property type="evidence" value="ECO:0007669"/>
    <property type="project" value="UniProtKB-UniRule"/>
</dbReference>
<organism evidence="7 8">
    <name type="scientific">Staphylococcus equorum</name>
    <dbReference type="NCBI Taxonomy" id="246432"/>
    <lineage>
        <taxon>Bacteria</taxon>
        <taxon>Bacillati</taxon>
        <taxon>Bacillota</taxon>
        <taxon>Bacilli</taxon>
        <taxon>Bacillales</taxon>
        <taxon>Staphylococcaceae</taxon>
        <taxon>Staphylococcus</taxon>
    </lineage>
</organism>
<evidence type="ECO:0000256" key="3">
    <source>
        <dbReference type="ARBA" id="ARBA00022490"/>
    </source>
</evidence>
<evidence type="ECO:0000256" key="4">
    <source>
        <dbReference type="ARBA" id="ARBA00023235"/>
    </source>
</evidence>
<evidence type="ECO:0000256" key="2">
    <source>
        <dbReference type="ARBA" id="ARBA00012862"/>
    </source>
</evidence>
<feature type="active site" description="Proton donor" evidence="6">
    <location>
        <position position="20"/>
    </location>
</feature>
<keyword evidence="3 6" id="KW-0963">Cytoplasm</keyword>
<comment type="pathway">
    <text evidence="6">Carbohydrate metabolism; D-ribose degradation; D-ribose 5-phosphate from beta-D-ribopyranose: step 1/2.</text>
</comment>
<dbReference type="Proteomes" id="UP001152422">
    <property type="component" value="Unassembled WGS sequence"/>
</dbReference>
<dbReference type="Gene3D" id="3.40.1650.10">
    <property type="entry name" value="RbsD-like domain"/>
    <property type="match status" value="1"/>
</dbReference>
<dbReference type="AlphaFoldDB" id="A0A9X4QWZ4"/>
<dbReference type="GO" id="GO:0048029">
    <property type="term" value="F:monosaccharide binding"/>
    <property type="evidence" value="ECO:0007669"/>
    <property type="project" value="InterPro"/>
</dbReference>
<reference evidence="7" key="1">
    <citation type="submission" date="2022-05" db="EMBL/GenBank/DDBJ databases">
        <title>Comparative genomics of Staphylococcus equorum isolates.</title>
        <authorList>
            <person name="Luelf R.H."/>
        </authorList>
    </citation>
    <scope>NUCLEOTIDE SEQUENCE</scope>
    <source>
        <strain evidence="7">TMW 2.2497</strain>
    </source>
</reference>
<dbReference type="GO" id="GO:0062193">
    <property type="term" value="F:D-ribose pyranase activity"/>
    <property type="evidence" value="ECO:0007669"/>
    <property type="project" value="UniProtKB-EC"/>
</dbReference>
<feature type="binding site" evidence="6">
    <location>
        <begin position="118"/>
        <end position="120"/>
    </location>
    <ligand>
        <name>substrate</name>
    </ligand>
</feature>
<keyword evidence="5 6" id="KW-0119">Carbohydrate metabolism</keyword>
<dbReference type="NCBIfam" id="NF008761">
    <property type="entry name" value="PRK11797.1"/>
    <property type="match status" value="1"/>
</dbReference>
<keyword evidence="4 6" id="KW-0413">Isomerase</keyword>
<gene>
    <name evidence="6 7" type="primary">rbsD</name>
    <name evidence="7" type="ORF">M4L89_01335</name>
</gene>
<dbReference type="SUPFAM" id="SSF102546">
    <property type="entry name" value="RbsD-like"/>
    <property type="match status" value="1"/>
</dbReference>
<dbReference type="GO" id="GO:0005829">
    <property type="term" value="C:cytosol"/>
    <property type="evidence" value="ECO:0007669"/>
    <property type="project" value="TreeGrafter"/>
</dbReference>
<feature type="binding site" evidence="6">
    <location>
        <position position="96"/>
    </location>
    <ligand>
        <name>substrate</name>
    </ligand>
</feature>
<dbReference type="GO" id="GO:0019303">
    <property type="term" value="P:D-ribose catabolic process"/>
    <property type="evidence" value="ECO:0007669"/>
    <property type="project" value="UniProtKB-UniRule"/>
</dbReference>
<evidence type="ECO:0000256" key="5">
    <source>
        <dbReference type="ARBA" id="ARBA00023277"/>
    </source>
</evidence>
<dbReference type="InterPro" id="IPR023750">
    <property type="entry name" value="RbsD-like_sf"/>
</dbReference>
<dbReference type="PANTHER" id="PTHR37831">
    <property type="entry name" value="D-RIBOSE PYRANASE"/>
    <property type="match status" value="1"/>
</dbReference>
<keyword evidence="8" id="KW-1185">Reference proteome</keyword>
<comment type="subcellular location">
    <subcellularLocation>
        <location evidence="6">Cytoplasm</location>
    </subcellularLocation>
</comment>
<comment type="similarity">
    <text evidence="6">Belongs to the RbsD / FucU family. RbsD subfamily.</text>
</comment>
<feature type="binding site" evidence="6">
    <location>
        <position position="28"/>
    </location>
    <ligand>
        <name>substrate</name>
    </ligand>
</feature>
<protein>
    <recommendedName>
        <fullName evidence="2 6">D-ribose pyranase</fullName>
        <ecNumber evidence="2 6">5.4.99.62</ecNumber>
    </recommendedName>
</protein>
<dbReference type="InterPro" id="IPR023064">
    <property type="entry name" value="D-ribose_pyranase"/>
</dbReference>
<dbReference type="PANTHER" id="PTHR37831:SF1">
    <property type="entry name" value="D-RIBOSE PYRANASE"/>
    <property type="match status" value="1"/>
</dbReference>
<name>A0A9X4QWZ4_9STAP</name>
<comment type="function">
    <text evidence="6">Catalyzes the interconversion of beta-pyran and beta-furan forms of D-ribose.</text>
</comment>
<evidence type="ECO:0000313" key="8">
    <source>
        <dbReference type="Proteomes" id="UP001152422"/>
    </source>
</evidence>
<accession>A0A9X4QWZ4</accession>
<proteinExistence type="inferred from homology"/>
<dbReference type="EMBL" id="JAMBQA010000001">
    <property type="protein sequence ID" value="MDG0844886.1"/>
    <property type="molecule type" value="Genomic_DNA"/>
</dbReference>
<comment type="caution">
    <text evidence="7">The sequence shown here is derived from an EMBL/GenBank/DDBJ whole genome shotgun (WGS) entry which is preliminary data.</text>
</comment>
<dbReference type="EC" id="5.4.99.62" evidence="2 6"/>
<dbReference type="Pfam" id="PF05025">
    <property type="entry name" value="RbsD_FucU"/>
    <property type="match status" value="1"/>
</dbReference>
<evidence type="ECO:0000256" key="1">
    <source>
        <dbReference type="ARBA" id="ARBA00000223"/>
    </source>
</evidence>
<comment type="catalytic activity">
    <reaction evidence="1 6">
        <text>beta-D-ribopyranose = beta-D-ribofuranose</text>
        <dbReference type="Rhea" id="RHEA:25432"/>
        <dbReference type="ChEBI" id="CHEBI:27476"/>
        <dbReference type="ChEBI" id="CHEBI:47002"/>
        <dbReference type="EC" id="5.4.99.62"/>
    </reaction>
</comment>